<dbReference type="EMBL" id="JAHCMY010000002">
    <property type="protein sequence ID" value="MBS9523476.1"/>
    <property type="molecule type" value="Genomic_DNA"/>
</dbReference>
<evidence type="ECO:0000313" key="2">
    <source>
        <dbReference type="EMBL" id="MBS9523476.1"/>
    </source>
</evidence>
<dbReference type="Proteomes" id="UP001319104">
    <property type="component" value="Unassembled WGS sequence"/>
</dbReference>
<sequence length="193" mass="22013">MKKLILAILMMATVQVFAQDNQQEPRTPGSEIFWENLKAHCGKAYEGELASEATNDTFAGKKLVMHVRECGDNVIKVPFFVGDDRSRTWVFTKMEDGTIELKHDHRHEDGSPDRVTMYGGTSTSTGNGKMQFFPADQETTDLIPYASSNVWWVTLDEENFSYNLRRVERDSHFSVKFDLTTEVETPDAPWGHE</sequence>
<gene>
    <name evidence="2" type="ORF">KI659_05520</name>
</gene>
<proteinExistence type="predicted"/>
<feature type="signal peptide" evidence="1">
    <location>
        <begin position="1"/>
        <end position="18"/>
    </location>
</feature>
<name>A0AAP2G3Y1_9BACT</name>
<keyword evidence="3" id="KW-1185">Reference proteome</keyword>
<reference evidence="2 3" key="1">
    <citation type="submission" date="2021-05" db="EMBL/GenBank/DDBJ databases">
        <authorList>
            <person name="Zhang Z.D."/>
            <person name="Osman G."/>
        </authorList>
    </citation>
    <scope>NUCLEOTIDE SEQUENCE [LARGE SCALE GENOMIC DNA]</scope>
    <source>
        <strain evidence="2 3">KCTC 32217</strain>
    </source>
</reference>
<evidence type="ECO:0000313" key="3">
    <source>
        <dbReference type="Proteomes" id="UP001319104"/>
    </source>
</evidence>
<protein>
    <recommendedName>
        <fullName evidence="4">Secreted protein</fullName>
    </recommendedName>
</protein>
<keyword evidence="1" id="KW-0732">Signal</keyword>
<feature type="chain" id="PRO_5042905239" description="Secreted protein" evidence="1">
    <location>
        <begin position="19"/>
        <end position="193"/>
    </location>
</feature>
<accession>A0AAP2G3Y1</accession>
<evidence type="ECO:0008006" key="4">
    <source>
        <dbReference type="Google" id="ProtNLM"/>
    </source>
</evidence>
<comment type="caution">
    <text evidence="2">The sequence shown here is derived from an EMBL/GenBank/DDBJ whole genome shotgun (WGS) entry which is preliminary data.</text>
</comment>
<dbReference type="Gene3D" id="2.40.128.20">
    <property type="match status" value="1"/>
</dbReference>
<organism evidence="2 3">
    <name type="scientific">Litoribacter ruber</name>
    <dbReference type="NCBI Taxonomy" id="702568"/>
    <lineage>
        <taxon>Bacteria</taxon>
        <taxon>Pseudomonadati</taxon>
        <taxon>Bacteroidota</taxon>
        <taxon>Cytophagia</taxon>
        <taxon>Cytophagales</taxon>
        <taxon>Cyclobacteriaceae</taxon>
        <taxon>Litoribacter</taxon>
    </lineage>
</organism>
<dbReference type="RefSeq" id="WP_213944366.1">
    <property type="nucleotide sequence ID" value="NZ_JAHCMY010000002.1"/>
</dbReference>
<dbReference type="InterPro" id="IPR012674">
    <property type="entry name" value="Calycin"/>
</dbReference>
<dbReference type="AlphaFoldDB" id="A0AAP2G3Y1"/>
<evidence type="ECO:0000256" key="1">
    <source>
        <dbReference type="SAM" id="SignalP"/>
    </source>
</evidence>